<dbReference type="GO" id="GO:0034727">
    <property type="term" value="P:piecemeal microautophagy of the nucleus"/>
    <property type="evidence" value="ECO:0007669"/>
    <property type="project" value="TreeGrafter"/>
</dbReference>
<evidence type="ECO:0000256" key="12">
    <source>
        <dbReference type="ARBA" id="ARBA00024631"/>
    </source>
</evidence>
<evidence type="ECO:0000256" key="10">
    <source>
        <dbReference type="ARBA" id="ARBA00024479"/>
    </source>
</evidence>
<feature type="region of interest" description="Disordered" evidence="13">
    <location>
        <begin position="130"/>
        <end position="149"/>
    </location>
</feature>
<comment type="caution">
    <text evidence="14">The sequence shown here is derived from an EMBL/GenBank/DDBJ whole genome shotgun (WGS) entry which is preliminary data.</text>
</comment>
<dbReference type="GO" id="GO:0061723">
    <property type="term" value="P:glycophagy"/>
    <property type="evidence" value="ECO:0007669"/>
    <property type="project" value="TreeGrafter"/>
</dbReference>
<dbReference type="PANTHER" id="PTHR13190">
    <property type="entry name" value="AUTOPHAGY-RELATED 2, ISOFORM A"/>
    <property type="match status" value="1"/>
</dbReference>
<dbReference type="EMBL" id="BABT02000062">
    <property type="protein sequence ID" value="GAA95658.1"/>
    <property type="molecule type" value="Genomic_DNA"/>
</dbReference>
<dbReference type="GO" id="GO:0061709">
    <property type="term" value="P:reticulophagy"/>
    <property type="evidence" value="ECO:0007669"/>
    <property type="project" value="TreeGrafter"/>
</dbReference>
<dbReference type="Proteomes" id="UP000009131">
    <property type="component" value="Unassembled WGS sequence"/>
</dbReference>
<dbReference type="STRING" id="764103.G7DYJ8"/>
<keyword evidence="8" id="KW-0445">Lipid transport</keyword>
<evidence type="ECO:0000256" key="4">
    <source>
        <dbReference type="ARBA" id="ARBA00018070"/>
    </source>
</evidence>
<reference evidence="14 15" key="2">
    <citation type="journal article" date="2012" name="Open Biol.">
        <title>Characteristics of nucleosomes and linker DNA regions on the genome of the basidiomycete Mixia osmundae revealed by mono- and dinucleosome mapping.</title>
        <authorList>
            <person name="Nishida H."/>
            <person name="Kondo S."/>
            <person name="Matsumoto T."/>
            <person name="Suzuki Y."/>
            <person name="Yoshikawa H."/>
            <person name="Taylor T.D."/>
            <person name="Sugiyama J."/>
        </authorList>
    </citation>
    <scope>NUCLEOTIDE SEQUENCE [LARGE SCALE GENOMIC DNA]</scope>
    <source>
        <strain evidence="15">CBS 9802 / IAM 14324 / JCM 22182 / KY 12970</strain>
    </source>
</reference>
<dbReference type="OrthoDB" id="18982at2759"/>
<dbReference type="FunCoup" id="G7DYJ8">
    <property type="interactions" value="131"/>
</dbReference>
<evidence type="ECO:0000256" key="1">
    <source>
        <dbReference type="ARBA" id="ARBA00004406"/>
    </source>
</evidence>
<feature type="region of interest" description="Disordered" evidence="13">
    <location>
        <begin position="314"/>
        <end position="341"/>
    </location>
</feature>
<dbReference type="InterPro" id="IPR026849">
    <property type="entry name" value="ATG2"/>
</dbReference>
<evidence type="ECO:0000256" key="2">
    <source>
        <dbReference type="ARBA" id="ARBA00004623"/>
    </source>
</evidence>
<comment type="catalytic activity">
    <reaction evidence="12">
        <text>a 1,2-diacyl-sn-glycero-3-phosphocholine(in) = a 1,2-diacyl-sn-glycero-3-phosphocholine(out)</text>
        <dbReference type="Rhea" id="RHEA:38571"/>
        <dbReference type="ChEBI" id="CHEBI:57643"/>
    </reaction>
</comment>
<comment type="catalytic activity">
    <reaction evidence="11">
        <text>a 1,2-diacyl-sn-glycero-3-phosphoethanolamine(in) = a 1,2-diacyl-sn-glycero-3-phosphoethanolamine(out)</text>
        <dbReference type="Rhea" id="RHEA:38895"/>
        <dbReference type="ChEBI" id="CHEBI:64612"/>
    </reaction>
</comment>
<dbReference type="eggNOG" id="KOG2993">
    <property type="taxonomic scope" value="Eukaryota"/>
</dbReference>
<evidence type="ECO:0000256" key="13">
    <source>
        <dbReference type="SAM" id="MobiDB-lite"/>
    </source>
</evidence>
<dbReference type="GO" id="GO:0034045">
    <property type="term" value="C:phagophore assembly site membrane"/>
    <property type="evidence" value="ECO:0007669"/>
    <property type="project" value="UniProtKB-SubCell"/>
</dbReference>
<feature type="compositionally biased region" description="Low complexity" evidence="13">
    <location>
        <begin position="329"/>
        <end position="338"/>
    </location>
</feature>
<comment type="similarity">
    <text evidence="3">Belongs to the ATG2 family.</text>
</comment>
<name>G7DYJ8_MIXOS</name>
<feature type="compositionally biased region" description="Polar residues" evidence="13">
    <location>
        <begin position="1306"/>
        <end position="1315"/>
    </location>
</feature>
<protein>
    <recommendedName>
        <fullName evidence="4">Autophagy-related protein 2</fullName>
    </recommendedName>
</protein>
<gene>
    <name evidence="14" type="primary">Mo02314</name>
    <name evidence="14" type="ORF">E5Q_02314</name>
</gene>
<evidence type="ECO:0000256" key="6">
    <source>
        <dbReference type="ARBA" id="ARBA00022824"/>
    </source>
</evidence>
<dbReference type="GO" id="GO:0043495">
    <property type="term" value="F:protein-membrane adaptor activity"/>
    <property type="evidence" value="ECO:0007669"/>
    <property type="project" value="TreeGrafter"/>
</dbReference>
<keyword evidence="6" id="KW-0256">Endoplasmic reticulum</keyword>
<evidence type="ECO:0000256" key="5">
    <source>
        <dbReference type="ARBA" id="ARBA00022448"/>
    </source>
</evidence>
<dbReference type="GO" id="GO:0005789">
    <property type="term" value="C:endoplasmic reticulum membrane"/>
    <property type="evidence" value="ECO:0007669"/>
    <property type="project" value="UniProtKB-SubCell"/>
</dbReference>
<organism evidence="14 15">
    <name type="scientific">Mixia osmundae (strain CBS 9802 / IAM 14324 / JCM 22182 / KY 12970)</name>
    <dbReference type="NCBI Taxonomy" id="764103"/>
    <lineage>
        <taxon>Eukaryota</taxon>
        <taxon>Fungi</taxon>
        <taxon>Dikarya</taxon>
        <taxon>Basidiomycota</taxon>
        <taxon>Pucciniomycotina</taxon>
        <taxon>Mixiomycetes</taxon>
        <taxon>Mixiales</taxon>
        <taxon>Mixiaceae</taxon>
        <taxon>Mixia</taxon>
    </lineage>
</organism>
<keyword evidence="9" id="KW-0472">Membrane</keyword>
<comment type="catalytic activity">
    <reaction evidence="10">
        <text>a 1,2-diacyl-sn-glycero-3-phospho-L-serine(in) = a 1,2-diacyl-sn-glycero-3-phospho-L-serine(out)</text>
        <dbReference type="Rhea" id="RHEA:38663"/>
        <dbReference type="ChEBI" id="CHEBI:57262"/>
    </reaction>
</comment>
<evidence type="ECO:0000256" key="3">
    <source>
        <dbReference type="ARBA" id="ARBA00009714"/>
    </source>
</evidence>
<dbReference type="GO" id="GO:0000422">
    <property type="term" value="P:autophagy of mitochondrion"/>
    <property type="evidence" value="ECO:0007669"/>
    <property type="project" value="TreeGrafter"/>
</dbReference>
<dbReference type="GO" id="GO:0061908">
    <property type="term" value="C:phagophore"/>
    <property type="evidence" value="ECO:0007669"/>
    <property type="project" value="TreeGrafter"/>
</dbReference>
<sequence>MVDWFSFVRLPALPSLPTFALPQSIQKHLLAFVLRKSIGTFVQDGQLDLERIEADIGKGKLVLSDVQLDGKGITARIVDALASQGLELTCQSGQLGRLCLSLSQPLSWSSRLSLELSGLTLHLVVRPDGMTASSPARSSSHMSQSADMPAHMDTSMISVAATVADTFLREELDPMSLEAEQLDSSIRGHRRSGSDGSGAPSESRHSLPGAFGGQATVLSSDEPPPEQVTYLAGLVERLLSRLEVTLSQVTVLMSVCDDARPQASEKAAIELRLARFAFQSDLSQRTDGEQSQVTARRLEIEGVEVLLAGQDVSGIRGQRPRSRRRADSASDTDSSTSVESDDLMAMSRATFDLKTTTATFASGTSVYLDAESSGDESKTATPLAHPSRDRVLSLSDAPIRITITSPQRRMLSIQAESGLTTIEITLAQLRRLADFADVLRASSPSARGIPVDNDGTPKRTNFNFKSIGVEATLYHCEANKDAHLYLSLATLHIELQDALANLTVSAIQLTEHLISHSVSILSPVELSDIGYDARTSSVPSLRRYQGTVRLQSKRIRQKHSEDKSMLICTFDTREADPCAHIVMHPVKVTIDVSILERLASVLAIGQAFAPASRPSSPAVARVTTYSSETPQPNGKRLSLRLMFIRCELSCPGPTAVSRGGTFILDLHNGRLQSSKPEVTSSVSRTLIFLVPADNNAKEPDACCLASFGAEAAQDVSKQASVLTYTSLPATLRFDVETCSFSLNKAVVDGAQLFADDLTRYLASLQSADDRLIGSRFFFPPRRNREESSASSAASGSSIHEPSFRFSLRIANAEARLDLRKENGLHASARDVQLKLSSQNAGHKSLQLALKIRHVALDEYLEQQQTIGIIATKAHVDGNCLQVHFTTILDEFSGAKDSRVTTAVDGLIVSYSADANWHGSLADFLKPPEGIQQAEVPYESTRIRLVIRESTLQILPEFGKPDLLTHVDNLKFSTSLVQDQTASMVKLSADRIRIKLANASEQISLIALQDSAKHTQILTVSSLQAIWRKSEDHIEPSDDIMVKHTKIELNVCPDSLATLMAFPGHFDSGEGTPVAPKAASLGPRPALSEGELQSLLSSVIISNIGERVVEDVDLDLVDDDFPSNDHFLSLDDHATHATSNDEDFEALEAYANNEAIISDIDGETIRLLHDGPVVLDETHFVSAKVVEVPSSRSIPDRRVVLKDCQLVIGLHEGYDWQATRDTIQRESKAMRKRLQKIRQLLAEGHKMEEPVSMLLYNTIPLGLAESQMLLDDAQLMLAIDSELDAMADDDTASMRDSLLDVPRRPTSRTSSNQPRSRQGKLNRSRQAAIEVRLRISKANSSNFTSQNQLGAAVKVSASHSLLLDSFDIIDNIKTSTWRKFLAEMKVSEGGSMRTSTQPMLRLEVAALHSPGQATDELVIKGQITPLRLHIDQDALDFLKHFGSFRPEPVAAASSQLSEQAYIRSLEIMPVVIKLDYKPKRVDYNALRGGRFGELMNLFHFDASEMVLRRIVLSDVHGFSRLSDLLQEIWSPDVKANQLSDFLSGIAPVRSLVNVGSGVADLILLPIEQYKRDGRLMRGLLRGTTSFAQTSGLEALRVGARLATGTQVILEKAEHAIGAKYNEAVLPDMSSSFVLDDGHSKETEAFSKHAQQPLDVRQGISEAYQSLRTGIRSGAQTILAVPMEYYDGSAEGRPHSIVRAVPVAVLKPMIGLTEGAGKLMLGARNSLAPASAELAKDKYKRPSSAQ</sequence>
<dbReference type="GO" id="GO:0000045">
    <property type="term" value="P:autophagosome assembly"/>
    <property type="evidence" value="ECO:0007669"/>
    <property type="project" value="TreeGrafter"/>
</dbReference>
<evidence type="ECO:0000256" key="11">
    <source>
        <dbReference type="ARBA" id="ARBA00024615"/>
    </source>
</evidence>
<dbReference type="OMA" id="SADANWH"/>
<dbReference type="HOGENOM" id="CLU_000795_0_0_1"/>
<reference evidence="14 15" key="1">
    <citation type="journal article" date="2011" name="J. Gen. Appl. Microbiol.">
        <title>Draft genome sequencing of the enigmatic basidiomycete Mixia osmundae.</title>
        <authorList>
            <person name="Nishida H."/>
            <person name="Nagatsuka Y."/>
            <person name="Sugiyama J."/>
        </authorList>
    </citation>
    <scope>NUCLEOTIDE SEQUENCE [LARGE SCALE GENOMIC DNA]</scope>
    <source>
        <strain evidence="15">CBS 9802 / IAM 14324 / JCM 22182 / KY 12970</strain>
    </source>
</reference>
<feature type="region of interest" description="Disordered" evidence="13">
    <location>
        <begin position="1294"/>
        <end position="1324"/>
    </location>
</feature>
<dbReference type="Pfam" id="PF13329">
    <property type="entry name" value="ATG2_CAD"/>
    <property type="match status" value="1"/>
</dbReference>
<keyword evidence="15" id="KW-1185">Reference proteome</keyword>
<comment type="subcellular location">
    <subcellularLocation>
        <location evidence="1">Endoplasmic reticulum membrane</location>
        <topology evidence="1">Peripheral membrane protein</topology>
    </subcellularLocation>
    <subcellularLocation>
        <location evidence="2">Preautophagosomal structure membrane</location>
        <topology evidence="2">Peripheral membrane protein</topology>
    </subcellularLocation>
</comment>
<dbReference type="GO" id="GO:0032266">
    <property type="term" value="F:phosphatidylinositol-3-phosphate binding"/>
    <property type="evidence" value="ECO:0007669"/>
    <property type="project" value="TreeGrafter"/>
</dbReference>
<keyword evidence="5" id="KW-0813">Transport</keyword>
<dbReference type="InParanoid" id="G7DYJ8"/>
<feature type="region of interest" description="Disordered" evidence="13">
    <location>
        <begin position="181"/>
        <end position="224"/>
    </location>
</feature>
<evidence type="ECO:0000313" key="15">
    <source>
        <dbReference type="Proteomes" id="UP000009131"/>
    </source>
</evidence>
<evidence type="ECO:0000256" key="8">
    <source>
        <dbReference type="ARBA" id="ARBA00023055"/>
    </source>
</evidence>
<dbReference type="GO" id="GO:0006869">
    <property type="term" value="P:lipid transport"/>
    <property type="evidence" value="ECO:0007669"/>
    <property type="project" value="UniProtKB-KW"/>
</dbReference>
<keyword evidence="7" id="KW-0072">Autophagy</keyword>
<evidence type="ECO:0000313" key="14">
    <source>
        <dbReference type="EMBL" id="GAA95658.1"/>
    </source>
</evidence>
<dbReference type="PANTHER" id="PTHR13190:SF1">
    <property type="entry name" value="AUTOPHAGY-RELATED 2, ISOFORM A"/>
    <property type="match status" value="1"/>
</dbReference>
<evidence type="ECO:0000256" key="9">
    <source>
        <dbReference type="ARBA" id="ARBA00023136"/>
    </source>
</evidence>
<evidence type="ECO:0000256" key="7">
    <source>
        <dbReference type="ARBA" id="ARBA00023006"/>
    </source>
</evidence>
<dbReference type="RefSeq" id="XP_014570148.1">
    <property type="nucleotide sequence ID" value="XM_014714662.1"/>
</dbReference>
<proteinExistence type="inferred from homology"/>
<accession>G7DYJ8</accession>
<feature type="compositionally biased region" description="Low complexity" evidence="13">
    <location>
        <begin position="132"/>
        <end position="146"/>
    </location>
</feature>